<name>A0AC58L055_CASCN</name>
<evidence type="ECO:0000313" key="1">
    <source>
        <dbReference type="Proteomes" id="UP001732720"/>
    </source>
</evidence>
<keyword evidence="1" id="KW-1185">Reference proteome</keyword>
<gene>
    <name evidence="2" type="primary">Crb3</name>
</gene>
<accession>A0AC58L055</accession>
<dbReference type="Proteomes" id="UP001732720">
    <property type="component" value="Chromosome 14"/>
</dbReference>
<dbReference type="RefSeq" id="XP_073910541.1">
    <property type="nucleotide sequence ID" value="XM_074054440.1"/>
</dbReference>
<organism evidence="1 2">
    <name type="scientific">Castor canadensis</name>
    <name type="common">American beaver</name>
    <dbReference type="NCBI Taxonomy" id="51338"/>
    <lineage>
        <taxon>Eukaryota</taxon>
        <taxon>Metazoa</taxon>
        <taxon>Chordata</taxon>
        <taxon>Craniata</taxon>
        <taxon>Vertebrata</taxon>
        <taxon>Euteleostomi</taxon>
        <taxon>Mammalia</taxon>
        <taxon>Eutheria</taxon>
        <taxon>Euarchontoglires</taxon>
        <taxon>Glires</taxon>
        <taxon>Rodentia</taxon>
        <taxon>Castorimorpha</taxon>
        <taxon>Castoridae</taxon>
        <taxon>Castor</taxon>
    </lineage>
</organism>
<protein>
    <submittedName>
        <fullName evidence="2">Protein crumbs homolog 3 isoform X1</fullName>
    </submittedName>
</protein>
<evidence type="ECO:0000313" key="2">
    <source>
        <dbReference type="RefSeq" id="XP_073910541.1"/>
    </source>
</evidence>
<reference evidence="2" key="1">
    <citation type="submission" date="2025-08" db="UniProtKB">
        <authorList>
            <consortium name="RefSeq"/>
        </authorList>
    </citation>
    <scope>IDENTIFICATION</scope>
</reference>
<sequence>MPWQREREQRGLQEAAPQSGGGTTRLMRQEPFLQCFKEGGQGTSPPSFNQLTSQQDAQGHNRCASIQYTPNGRDSMQMSPCAGGVAPPPSAPPSHLGSGAQAGSALPSQVPGHRYPGPKMR</sequence>
<proteinExistence type="predicted"/>